<dbReference type="EMBL" id="JBJQND010000004">
    <property type="protein sequence ID" value="KAL3879643.1"/>
    <property type="molecule type" value="Genomic_DNA"/>
</dbReference>
<gene>
    <name evidence="2" type="ORF">ACJMK2_031930</name>
</gene>
<sequence length="295" mass="33316">MAANRKRKVDNENRQFNDDWTVQYCFVQQHTNVICLLCHSTVAVAKVSNIKRHYETKHRDFHNVVGDERTAQIESLRRSLNRQQNIFSKHTADFSVTCEVSYEISLIIAKSGRPFTDGDFVKQCVITSSEKLCLEAVRKLQMVTLNRMKVQRRISHLSADVTRQLADKAANFVYFSLAADESTDFNSTAQLLVFVRGVSSSFDITEDLIGMGSMKDQATASALFKETVRLCSSVSLDFTKLVSVATDVALAMTGESNGLVALLMKHRGKQNRQLVKLHCIIHQQNLAVKNLVFRH</sequence>
<feature type="domain" description="SPIN-DOC-like zinc-finger" evidence="1">
    <location>
        <begin position="20"/>
        <end position="74"/>
    </location>
</feature>
<evidence type="ECO:0000259" key="1">
    <source>
        <dbReference type="Pfam" id="PF18658"/>
    </source>
</evidence>
<dbReference type="InterPro" id="IPR040647">
    <property type="entry name" value="SPIN-DOC_Znf-C2H2"/>
</dbReference>
<accession>A0ABD3X490</accession>
<dbReference type="Proteomes" id="UP001634394">
    <property type="component" value="Unassembled WGS sequence"/>
</dbReference>
<proteinExistence type="predicted"/>
<dbReference type="AlphaFoldDB" id="A0ABD3X490"/>
<evidence type="ECO:0000313" key="3">
    <source>
        <dbReference type="Proteomes" id="UP001634394"/>
    </source>
</evidence>
<keyword evidence="3" id="KW-1185">Reference proteome</keyword>
<name>A0ABD3X490_SINWO</name>
<organism evidence="2 3">
    <name type="scientific">Sinanodonta woodiana</name>
    <name type="common">Chinese pond mussel</name>
    <name type="synonym">Anodonta woodiana</name>
    <dbReference type="NCBI Taxonomy" id="1069815"/>
    <lineage>
        <taxon>Eukaryota</taxon>
        <taxon>Metazoa</taxon>
        <taxon>Spiralia</taxon>
        <taxon>Lophotrochozoa</taxon>
        <taxon>Mollusca</taxon>
        <taxon>Bivalvia</taxon>
        <taxon>Autobranchia</taxon>
        <taxon>Heteroconchia</taxon>
        <taxon>Palaeoheterodonta</taxon>
        <taxon>Unionida</taxon>
        <taxon>Unionoidea</taxon>
        <taxon>Unionidae</taxon>
        <taxon>Unioninae</taxon>
        <taxon>Sinanodonta</taxon>
    </lineage>
</organism>
<evidence type="ECO:0000313" key="2">
    <source>
        <dbReference type="EMBL" id="KAL3879643.1"/>
    </source>
</evidence>
<dbReference type="Pfam" id="PF18658">
    <property type="entry name" value="zf-C2H2_12"/>
    <property type="match status" value="1"/>
</dbReference>
<reference evidence="2 3" key="1">
    <citation type="submission" date="2024-11" db="EMBL/GenBank/DDBJ databases">
        <title>Chromosome-level genome assembly of the freshwater bivalve Anodonta woodiana.</title>
        <authorList>
            <person name="Chen X."/>
        </authorList>
    </citation>
    <scope>NUCLEOTIDE SEQUENCE [LARGE SCALE GENOMIC DNA]</scope>
    <source>
        <strain evidence="2">MN2024</strain>
        <tissue evidence="2">Gills</tissue>
    </source>
</reference>
<dbReference type="PANTHER" id="PTHR45913:SF5">
    <property type="entry name" value="GENERAL TRANSCRIPTION FACTOR II-I REPEAT DOMAIN-CONTAINING PROTEIN 2A-LIKE PROTEIN"/>
    <property type="match status" value="1"/>
</dbReference>
<dbReference type="PANTHER" id="PTHR45913">
    <property type="entry name" value="EPM2A-INTERACTING PROTEIN 1"/>
    <property type="match status" value="1"/>
</dbReference>
<protein>
    <recommendedName>
        <fullName evidence="1">SPIN-DOC-like zinc-finger domain-containing protein</fullName>
    </recommendedName>
</protein>
<comment type="caution">
    <text evidence="2">The sequence shown here is derived from an EMBL/GenBank/DDBJ whole genome shotgun (WGS) entry which is preliminary data.</text>
</comment>